<dbReference type="AlphaFoldDB" id="A0A068TRS8"/>
<dbReference type="PROSITE" id="PS50181">
    <property type="entry name" value="FBOX"/>
    <property type="match status" value="1"/>
</dbReference>
<feature type="domain" description="F-box" evidence="2">
    <location>
        <begin position="55"/>
        <end position="91"/>
    </location>
</feature>
<proteinExistence type="predicted"/>
<gene>
    <name evidence="3" type="ORF">GSCOC_T00025955001</name>
</gene>
<dbReference type="PANTHER" id="PTHR34145">
    <property type="entry name" value="OS02G0105600 PROTEIN"/>
    <property type="match status" value="1"/>
</dbReference>
<keyword evidence="1" id="KW-0472">Membrane</keyword>
<evidence type="ECO:0000256" key="1">
    <source>
        <dbReference type="SAM" id="Phobius"/>
    </source>
</evidence>
<dbReference type="Pfam" id="PF00646">
    <property type="entry name" value="F-box"/>
    <property type="match status" value="1"/>
</dbReference>
<dbReference type="SMART" id="SM00256">
    <property type="entry name" value="FBOX"/>
    <property type="match status" value="1"/>
</dbReference>
<dbReference type="SUPFAM" id="SSF52047">
    <property type="entry name" value="RNI-like"/>
    <property type="match status" value="1"/>
</dbReference>
<name>A0A068TRS8_COFCA</name>
<evidence type="ECO:0000313" key="3">
    <source>
        <dbReference type="EMBL" id="CDO98966.1"/>
    </source>
</evidence>
<dbReference type="Gramene" id="CDO98966">
    <property type="protein sequence ID" value="CDO98966"/>
    <property type="gene ID" value="GSCOC_T00025955001"/>
</dbReference>
<dbReference type="PANTHER" id="PTHR34145:SF28">
    <property type="entry name" value="F-BOX DOMAIN-CONTAINING PROTEIN"/>
    <property type="match status" value="1"/>
</dbReference>
<dbReference type="EMBL" id="HG739087">
    <property type="protein sequence ID" value="CDO98966.1"/>
    <property type="molecule type" value="Genomic_DNA"/>
</dbReference>
<dbReference type="OrthoDB" id="904489at2759"/>
<dbReference type="PhylomeDB" id="A0A068TRS8"/>
<dbReference type="InterPro" id="IPR032675">
    <property type="entry name" value="LRR_dom_sf"/>
</dbReference>
<feature type="transmembrane region" description="Helical" evidence="1">
    <location>
        <begin position="12"/>
        <end position="32"/>
    </location>
</feature>
<dbReference type="Pfam" id="PF23622">
    <property type="entry name" value="LRR_At1g61320_AtMIF1"/>
    <property type="match status" value="1"/>
</dbReference>
<dbReference type="OMA" id="YICARSD"/>
<dbReference type="InterPro" id="IPR001810">
    <property type="entry name" value="F-box_dom"/>
</dbReference>
<accession>A0A068TRS8</accession>
<evidence type="ECO:0000313" key="4">
    <source>
        <dbReference type="Proteomes" id="UP000295252"/>
    </source>
</evidence>
<protein>
    <recommendedName>
        <fullName evidence="2">F-box domain-containing protein</fullName>
    </recommendedName>
</protein>
<keyword evidence="1" id="KW-1133">Transmembrane helix</keyword>
<dbReference type="Gene3D" id="3.80.10.10">
    <property type="entry name" value="Ribonuclease Inhibitor"/>
    <property type="match status" value="1"/>
</dbReference>
<dbReference type="STRING" id="49390.A0A068TRS8"/>
<dbReference type="Proteomes" id="UP000295252">
    <property type="component" value="Chromosome V"/>
</dbReference>
<dbReference type="PROSITE" id="PS51257">
    <property type="entry name" value="PROKAR_LIPOPROTEIN"/>
    <property type="match status" value="1"/>
</dbReference>
<dbReference type="InterPro" id="IPR055357">
    <property type="entry name" value="LRR_At1g61320_AtMIF1"/>
</dbReference>
<keyword evidence="1" id="KW-0812">Transmembrane</keyword>
<reference evidence="4" key="1">
    <citation type="journal article" date="2014" name="Science">
        <title>The coffee genome provides insight into the convergent evolution of caffeine biosynthesis.</title>
        <authorList>
            <person name="Denoeud F."/>
            <person name="Carretero-Paulet L."/>
            <person name="Dereeper A."/>
            <person name="Droc G."/>
            <person name="Guyot R."/>
            <person name="Pietrella M."/>
            <person name="Zheng C."/>
            <person name="Alberti A."/>
            <person name="Anthony F."/>
            <person name="Aprea G."/>
            <person name="Aury J.M."/>
            <person name="Bento P."/>
            <person name="Bernard M."/>
            <person name="Bocs S."/>
            <person name="Campa C."/>
            <person name="Cenci A."/>
            <person name="Combes M.C."/>
            <person name="Crouzillat D."/>
            <person name="Da Silva C."/>
            <person name="Daddiego L."/>
            <person name="De Bellis F."/>
            <person name="Dussert S."/>
            <person name="Garsmeur O."/>
            <person name="Gayraud T."/>
            <person name="Guignon V."/>
            <person name="Jahn K."/>
            <person name="Jamilloux V."/>
            <person name="Joet T."/>
            <person name="Labadie K."/>
            <person name="Lan T."/>
            <person name="Leclercq J."/>
            <person name="Lepelley M."/>
            <person name="Leroy T."/>
            <person name="Li L.T."/>
            <person name="Librado P."/>
            <person name="Lopez L."/>
            <person name="Munoz A."/>
            <person name="Noel B."/>
            <person name="Pallavicini A."/>
            <person name="Perrotta G."/>
            <person name="Poncet V."/>
            <person name="Pot D."/>
            <person name="Priyono X."/>
            <person name="Rigoreau M."/>
            <person name="Rouard M."/>
            <person name="Rozas J."/>
            <person name="Tranchant-Dubreuil C."/>
            <person name="VanBuren R."/>
            <person name="Zhang Q."/>
            <person name="Andrade A.C."/>
            <person name="Argout X."/>
            <person name="Bertrand B."/>
            <person name="de Kochko A."/>
            <person name="Graziosi G."/>
            <person name="Henry R.J."/>
            <person name="Jayarama X."/>
            <person name="Ming R."/>
            <person name="Nagai C."/>
            <person name="Rounsley S."/>
            <person name="Sankoff D."/>
            <person name="Giuliano G."/>
            <person name="Albert V.A."/>
            <person name="Wincker P."/>
            <person name="Lashermes P."/>
        </authorList>
    </citation>
    <scope>NUCLEOTIDE SEQUENCE [LARGE SCALE GENOMIC DNA]</scope>
    <source>
        <strain evidence="4">cv. DH200-94</strain>
    </source>
</reference>
<sequence>MYWSGREAWPLLVLAGTGAAIGIAITSCGLWGKVGFVVKKRRDYVLKVAYGDMQDDRISQLPDDILSIILSHLDLVEAIRTRILSRRWKNICKLRSSLDFDCNRMFGENGHHHNADFSRWIQSDALKGVRELMLSFHSCNCVDEYGFPLPFQLLFEAASLTRLKLMNCVLQSSFRCHNNSLRFLTLVKVPLDNGEFPIILSSCLNLQGLVVSHCKVPPKLDISGQCLRLRSLYIEFCPGLKEIDICAGNLYLFSCYTDQIIRCSLQFVPKLEELSLSFNGNGTVPCVFGEVAKSCPRLKELLVQTKTDELLYMPAKMNMFSNLTMLTLLMTFKVQADLQTVAHIIDACPLLDLLHLLARSPRYIEQRGGTWPCRHHSHLKGVAFDGFRGTRYEIEFASYVLQTAAALEKMCIYSKYGTFNEHFRWQDHVDYVMKNEGRRLIYKQLVGQALSGKVELIIE</sequence>
<organism evidence="3 4">
    <name type="scientific">Coffea canephora</name>
    <name type="common">Robusta coffee</name>
    <dbReference type="NCBI Taxonomy" id="49390"/>
    <lineage>
        <taxon>Eukaryota</taxon>
        <taxon>Viridiplantae</taxon>
        <taxon>Streptophyta</taxon>
        <taxon>Embryophyta</taxon>
        <taxon>Tracheophyta</taxon>
        <taxon>Spermatophyta</taxon>
        <taxon>Magnoliopsida</taxon>
        <taxon>eudicotyledons</taxon>
        <taxon>Gunneridae</taxon>
        <taxon>Pentapetalae</taxon>
        <taxon>asterids</taxon>
        <taxon>lamiids</taxon>
        <taxon>Gentianales</taxon>
        <taxon>Rubiaceae</taxon>
        <taxon>Ixoroideae</taxon>
        <taxon>Gardenieae complex</taxon>
        <taxon>Bertiereae - Coffeeae clade</taxon>
        <taxon>Coffeeae</taxon>
        <taxon>Coffea</taxon>
    </lineage>
</organism>
<keyword evidence="4" id="KW-1185">Reference proteome</keyword>
<dbReference type="Gene3D" id="1.20.1280.50">
    <property type="match status" value="1"/>
</dbReference>
<evidence type="ECO:0000259" key="2">
    <source>
        <dbReference type="PROSITE" id="PS50181"/>
    </source>
</evidence>
<dbReference type="InParanoid" id="A0A068TRS8"/>
<dbReference type="InterPro" id="IPR053772">
    <property type="entry name" value="At1g61320/At1g61330-like"/>
</dbReference>